<organism evidence="2 3">
    <name type="scientific">Dorcoceras hygrometricum</name>
    <dbReference type="NCBI Taxonomy" id="472368"/>
    <lineage>
        <taxon>Eukaryota</taxon>
        <taxon>Viridiplantae</taxon>
        <taxon>Streptophyta</taxon>
        <taxon>Embryophyta</taxon>
        <taxon>Tracheophyta</taxon>
        <taxon>Spermatophyta</taxon>
        <taxon>Magnoliopsida</taxon>
        <taxon>eudicotyledons</taxon>
        <taxon>Gunneridae</taxon>
        <taxon>Pentapetalae</taxon>
        <taxon>asterids</taxon>
        <taxon>lamiids</taxon>
        <taxon>Lamiales</taxon>
        <taxon>Gesneriaceae</taxon>
        <taxon>Didymocarpoideae</taxon>
        <taxon>Trichosporeae</taxon>
        <taxon>Loxocarpinae</taxon>
        <taxon>Dorcoceras</taxon>
    </lineage>
</organism>
<dbReference type="Pfam" id="PF00197">
    <property type="entry name" value="Kunitz_legume"/>
    <property type="match status" value="1"/>
</dbReference>
<dbReference type="SMART" id="SM00452">
    <property type="entry name" value="STI"/>
    <property type="match status" value="1"/>
</dbReference>
<dbReference type="SUPFAM" id="SSF50386">
    <property type="entry name" value="STI-like"/>
    <property type="match status" value="1"/>
</dbReference>
<dbReference type="Gene3D" id="2.80.10.50">
    <property type="match status" value="2"/>
</dbReference>
<dbReference type="InterPro" id="IPR011065">
    <property type="entry name" value="Kunitz_inhibitor_STI-like_sf"/>
</dbReference>
<protein>
    <submittedName>
        <fullName evidence="2">Miraculin-like</fullName>
    </submittedName>
</protein>
<accession>A0A2Z7BLJ0</accession>
<dbReference type="CDD" id="cd00178">
    <property type="entry name" value="beta-trefoil_STI"/>
    <property type="match status" value="1"/>
</dbReference>
<proteinExistence type="inferred from homology"/>
<dbReference type="InterPro" id="IPR002160">
    <property type="entry name" value="Prot_inh_Kunz-lg"/>
</dbReference>
<dbReference type="EMBL" id="KV006349">
    <property type="protein sequence ID" value="KZV32796.1"/>
    <property type="molecule type" value="Genomic_DNA"/>
</dbReference>
<dbReference type="PANTHER" id="PTHR33107">
    <property type="entry name" value="KUNITZ TRYPSIN INHIBITOR 2"/>
    <property type="match status" value="1"/>
</dbReference>
<dbReference type="GO" id="GO:0004866">
    <property type="term" value="F:endopeptidase inhibitor activity"/>
    <property type="evidence" value="ECO:0007669"/>
    <property type="project" value="InterPro"/>
</dbReference>
<evidence type="ECO:0000313" key="3">
    <source>
        <dbReference type="Proteomes" id="UP000250235"/>
    </source>
</evidence>
<gene>
    <name evidence="2" type="ORF">F511_23708</name>
</gene>
<dbReference type="Proteomes" id="UP000250235">
    <property type="component" value="Unassembled WGS sequence"/>
</dbReference>
<keyword evidence="3" id="KW-1185">Reference proteome</keyword>
<reference evidence="2 3" key="1">
    <citation type="journal article" date="2015" name="Proc. Natl. Acad. Sci. U.S.A.">
        <title>The resurrection genome of Boea hygrometrica: A blueprint for survival of dehydration.</title>
        <authorList>
            <person name="Xiao L."/>
            <person name="Yang G."/>
            <person name="Zhang L."/>
            <person name="Yang X."/>
            <person name="Zhao S."/>
            <person name="Ji Z."/>
            <person name="Zhou Q."/>
            <person name="Hu M."/>
            <person name="Wang Y."/>
            <person name="Chen M."/>
            <person name="Xu Y."/>
            <person name="Jin H."/>
            <person name="Xiao X."/>
            <person name="Hu G."/>
            <person name="Bao F."/>
            <person name="Hu Y."/>
            <person name="Wan P."/>
            <person name="Li L."/>
            <person name="Deng X."/>
            <person name="Kuang T."/>
            <person name="Xiang C."/>
            <person name="Zhu J.K."/>
            <person name="Oliver M.J."/>
            <person name="He Y."/>
        </authorList>
    </citation>
    <scope>NUCLEOTIDE SEQUENCE [LARGE SCALE GENOMIC DNA]</scope>
    <source>
        <strain evidence="3">cv. XS01</strain>
    </source>
</reference>
<evidence type="ECO:0000313" key="2">
    <source>
        <dbReference type="EMBL" id="KZV32796.1"/>
    </source>
</evidence>
<dbReference type="InterPro" id="IPR056368">
    <property type="entry name" value="KTI1"/>
</dbReference>
<sequence>MITADAMVYDTGMNPLRPDTPYYLMPGLSNSGGGIYTREDNGSCFVYSQPIDDLPSEAVIFKHDTPDMWNMITQFKDLNIILERPKAGCAIRWFQIERVDLSYSYQLTYCPTVCDQVNVTCKYVGVDKADGIPRLALSDVPHLVRFHKPCPCNKL</sequence>
<comment type="similarity">
    <text evidence="1">Belongs to the protease inhibitor I3 (leguminous Kunitz-type inhibitor) family.</text>
</comment>
<evidence type="ECO:0000256" key="1">
    <source>
        <dbReference type="ARBA" id="ARBA00005440"/>
    </source>
</evidence>
<dbReference type="AlphaFoldDB" id="A0A2Z7BLJ0"/>
<name>A0A2Z7BLJ0_9LAMI</name>
<dbReference type="PANTHER" id="PTHR33107:SF5">
    <property type="entry name" value="KUNITZ TRYPSIN INHIBITOR 5"/>
    <property type="match status" value="1"/>
</dbReference>